<dbReference type="Proteomes" id="UP001186944">
    <property type="component" value="Unassembled WGS sequence"/>
</dbReference>
<dbReference type="Pfam" id="PF25344">
    <property type="entry name" value="PH_LRR1"/>
    <property type="match status" value="1"/>
</dbReference>
<dbReference type="SMART" id="SM00364">
    <property type="entry name" value="LRR_BAC"/>
    <property type="match status" value="4"/>
</dbReference>
<evidence type="ECO:0000313" key="6">
    <source>
        <dbReference type="Proteomes" id="UP001186944"/>
    </source>
</evidence>
<name>A0AA89BRI7_PINIB</name>
<reference evidence="5" key="1">
    <citation type="submission" date="2019-08" db="EMBL/GenBank/DDBJ databases">
        <title>The improved chromosome-level genome for the pearl oyster Pinctada fucata martensii using PacBio sequencing and Hi-C.</title>
        <authorList>
            <person name="Zheng Z."/>
        </authorList>
    </citation>
    <scope>NUCLEOTIDE SEQUENCE</scope>
    <source>
        <strain evidence="5">ZZ-2019</strain>
        <tissue evidence="5">Adductor muscle</tissue>
    </source>
</reference>
<gene>
    <name evidence="5" type="ORF">FSP39_007993</name>
</gene>
<dbReference type="InterPro" id="IPR003591">
    <property type="entry name" value="Leu-rich_rpt_typical-subtyp"/>
</dbReference>
<keyword evidence="2" id="KW-0677">Repeat</keyword>
<dbReference type="Pfam" id="PF13855">
    <property type="entry name" value="LRR_8"/>
    <property type="match status" value="2"/>
</dbReference>
<organism evidence="5 6">
    <name type="scientific">Pinctada imbricata</name>
    <name type="common">Atlantic pearl-oyster</name>
    <name type="synonym">Pinctada martensii</name>
    <dbReference type="NCBI Taxonomy" id="66713"/>
    <lineage>
        <taxon>Eukaryota</taxon>
        <taxon>Metazoa</taxon>
        <taxon>Spiralia</taxon>
        <taxon>Lophotrochozoa</taxon>
        <taxon>Mollusca</taxon>
        <taxon>Bivalvia</taxon>
        <taxon>Autobranchia</taxon>
        <taxon>Pteriomorphia</taxon>
        <taxon>Pterioida</taxon>
        <taxon>Pterioidea</taxon>
        <taxon>Pteriidae</taxon>
        <taxon>Pinctada</taxon>
    </lineage>
</organism>
<accession>A0AA89BRI7</accession>
<proteinExistence type="predicted"/>
<dbReference type="AlphaFoldDB" id="A0AA89BRI7"/>
<dbReference type="PANTHER" id="PTHR48051:SF52">
    <property type="entry name" value="LEUCINE-RICH REPEAT PROTEIN 1"/>
    <property type="match status" value="1"/>
</dbReference>
<dbReference type="EMBL" id="VSWD01000009">
    <property type="protein sequence ID" value="KAK3092859.1"/>
    <property type="molecule type" value="Genomic_DNA"/>
</dbReference>
<dbReference type="PROSITE" id="PS51450">
    <property type="entry name" value="LRR"/>
    <property type="match status" value="1"/>
</dbReference>
<comment type="caution">
    <text evidence="5">The sequence shown here is derived from an EMBL/GenBank/DDBJ whole genome shotgun (WGS) entry which is preliminary data.</text>
</comment>
<keyword evidence="1" id="KW-0433">Leucine-rich repeat</keyword>
<dbReference type="PANTHER" id="PTHR48051">
    <property type="match status" value="1"/>
</dbReference>
<evidence type="ECO:0000313" key="5">
    <source>
        <dbReference type="EMBL" id="KAK3092859.1"/>
    </source>
</evidence>
<evidence type="ECO:0000256" key="2">
    <source>
        <dbReference type="ARBA" id="ARBA00022737"/>
    </source>
</evidence>
<feature type="domain" description="PIF1/LRR1 pleckstrin homology" evidence="4">
    <location>
        <begin position="1"/>
        <end position="123"/>
    </location>
</feature>
<dbReference type="SUPFAM" id="SSF52058">
    <property type="entry name" value="L domain-like"/>
    <property type="match status" value="1"/>
</dbReference>
<dbReference type="InterPro" id="IPR001611">
    <property type="entry name" value="Leu-rich_rpt"/>
</dbReference>
<dbReference type="SMART" id="SM00369">
    <property type="entry name" value="LRR_TYP"/>
    <property type="match status" value="4"/>
</dbReference>
<sequence>MRISCSVDLINRISPSLSVKKQSKGGHAQLSIGKKPSHDGIKEGTMFLMMCTAKDKNGTKYLIKDNIMQIFGKFVQEGKATVRLKDPEVDLLISKADSLQLKNFLSVLKTAAQGKVLDNVTLSTLAPANSKSVEKPKSKMTIKDRKDYPLRENFPQSLEKLQVSCCRLKRIDTRIFSLRKLEVLNLSENVLESLPEDISKLGNLRELIVSNNLLSAFPASLCLKENFRQNLSLLDLCHNCLETLPLQICELESLVSLKVDHNKLQTLPPTIGRMKKLQFLSASNNCIRTLPASFMQLRLETLDLFANEFLDDSNQQLTDISWNPPSLVECCARMIRKHKLPYDEEELHTHLCRYLDSARICWCGAFCFENSVKYTASMSLKTISPTVSAVDTNGRTDIPVLSFLCSPQCYNRFKQNPYAYWRK</sequence>
<protein>
    <recommendedName>
        <fullName evidence="4">PIF1/LRR1 pleckstrin homology domain-containing protein</fullName>
    </recommendedName>
</protein>
<dbReference type="InterPro" id="IPR057437">
    <property type="entry name" value="PIF1/LRR1_PH"/>
</dbReference>
<dbReference type="Gene3D" id="3.80.10.10">
    <property type="entry name" value="Ribonuclease Inhibitor"/>
    <property type="match status" value="2"/>
</dbReference>
<keyword evidence="6" id="KW-1185">Reference proteome</keyword>
<evidence type="ECO:0000256" key="3">
    <source>
        <dbReference type="ARBA" id="ARBA00023242"/>
    </source>
</evidence>
<dbReference type="InterPro" id="IPR032675">
    <property type="entry name" value="LRR_dom_sf"/>
</dbReference>
<evidence type="ECO:0000256" key="1">
    <source>
        <dbReference type="ARBA" id="ARBA00022614"/>
    </source>
</evidence>
<keyword evidence="3" id="KW-0539">Nucleus</keyword>
<evidence type="ECO:0000259" key="4">
    <source>
        <dbReference type="Pfam" id="PF25344"/>
    </source>
</evidence>
<dbReference type="GO" id="GO:0005737">
    <property type="term" value="C:cytoplasm"/>
    <property type="evidence" value="ECO:0007669"/>
    <property type="project" value="TreeGrafter"/>
</dbReference>
<dbReference type="InterPro" id="IPR050216">
    <property type="entry name" value="LRR_domain-containing"/>
</dbReference>